<keyword evidence="1" id="KW-0106">Calcium</keyword>
<sequence length="274" mass="31045">MFDRFDFDKSGYLDENDLSRFFIDRQLPRFDLISILLDPDLDGRIYYDMFESFGLNATIQYDFDRSNSLNSSEIALLEADLGVTFHNTSVLARLQWMSASTSLVRDRVQQYAACTLMRELQLFCGYKIDNAIESTRPDRITGPLHVVEQRRAKYLSISRLAPDFLSTETLVVELECDFDGEGSLIVFARFNIPFADLRTECATLTPTNNADCLPCALQSPYMPPLVLQYQSLVPTLDQCRNDKALDAVNYTAVRTLYINSTNVPDQYGNVLGGG</sequence>
<evidence type="ECO:0000313" key="3">
    <source>
        <dbReference type="EMBL" id="KDO26007.1"/>
    </source>
</evidence>
<dbReference type="VEuPathDB" id="FungiDB:SPRG_08660"/>
<evidence type="ECO:0000256" key="1">
    <source>
        <dbReference type="ARBA" id="ARBA00022837"/>
    </source>
</evidence>
<dbReference type="EMBL" id="KK583227">
    <property type="protein sequence ID" value="KDO26007.1"/>
    <property type="molecule type" value="Genomic_DNA"/>
</dbReference>
<dbReference type="SUPFAM" id="SSF47473">
    <property type="entry name" value="EF-hand"/>
    <property type="match status" value="1"/>
</dbReference>
<dbReference type="PROSITE" id="PS50222">
    <property type="entry name" value="EF_HAND_2"/>
    <property type="match status" value="1"/>
</dbReference>
<dbReference type="Proteomes" id="UP000030745">
    <property type="component" value="Unassembled WGS sequence"/>
</dbReference>
<dbReference type="STRING" id="695850.A0A067CGQ5"/>
<dbReference type="GO" id="GO:0005509">
    <property type="term" value="F:calcium ion binding"/>
    <property type="evidence" value="ECO:0007669"/>
    <property type="project" value="InterPro"/>
</dbReference>
<evidence type="ECO:0000259" key="2">
    <source>
        <dbReference type="PROSITE" id="PS50222"/>
    </source>
</evidence>
<dbReference type="InterPro" id="IPR011992">
    <property type="entry name" value="EF-hand-dom_pair"/>
</dbReference>
<dbReference type="InterPro" id="IPR002048">
    <property type="entry name" value="EF_hand_dom"/>
</dbReference>
<feature type="domain" description="EF-hand" evidence="2">
    <location>
        <begin position="1"/>
        <end position="28"/>
    </location>
</feature>
<keyword evidence="4" id="KW-1185">Reference proteome</keyword>
<organism evidence="3 4">
    <name type="scientific">Saprolegnia parasitica (strain CBS 223.65)</name>
    <dbReference type="NCBI Taxonomy" id="695850"/>
    <lineage>
        <taxon>Eukaryota</taxon>
        <taxon>Sar</taxon>
        <taxon>Stramenopiles</taxon>
        <taxon>Oomycota</taxon>
        <taxon>Saprolegniomycetes</taxon>
        <taxon>Saprolegniales</taxon>
        <taxon>Saprolegniaceae</taxon>
        <taxon>Saprolegnia</taxon>
    </lineage>
</organism>
<reference evidence="3 4" key="1">
    <citation type="journal article" date="2013" name="PLoS Genet.">
        <title>Distinctive expansion of potential virulence genes in the genome of the oomycete fish pathogen Saprolegnia parasitica.</title>
        <authorList>
            <person name="Jiang R.H."/>
            <person name="de Bruijn I."/>
            <person name="Haas B.J."/>
            <person name="Belmonte R."/>
            <person name="Lobach L."/>
            <person name="Christie J."/>
            <person name="van den Ackerveken G."/>
            <person name="Bottin A."/>
            <person name="Bulone V."/>
            <person name="Diaz-Moreno S.M."/>
            <person name="Dumas B."/>
            <person name="Fan L."/>
            <person name="Gaulin E."/>
            <person name="Govers F."/>
            <person name="Grenville-Briggs L.J."/>
            <person name="Horner N.R."/>
            <person name="Levin J.Z."/>
            <person name="Mammella M."/>
            <person name="Meijer H.J."/>
            <person name="Morris P."/>
            <person name="Nusbaum C."/>
            <person name="Oome S."/>
            <person name="Phillips A.J."/>
            <person name="van Rooyen D."/>
            <person name="Rzeszutek E."/>
            <person name="Saraiva M."/>
            <person name="Secombes C.J."/>
            <person name="Seidl M.F."/>
            <person name="Snel B."/>
            <person name="Stassen J.H."/>
            <person name="Sykes S."/>
            <person name="Tripathy S."/>
            <person name="van den Berg H."/>
            <person name="Vega-Arreguin J.C."/>
            <person name="Wawra S."/>
            <person name="Young S.K."/>
            <person name="Zeng Q."/>
            <person name="Dieguez-Uribeondo J."/>
            <person name="Russ C."/>
            <person name="Tyler B.M."/>
            <person name="van West P."/>
        </authorList>
    </citation>
    <scope>NUCLEOTIDE SEQUENCE [LARGE SCALE GENOMIC DNA]</scope>
    <source>
        <strain evidence="3 4">CBS 223.65</strain>
    </source>
</reference>
<protein>
    <recommendedName>
        <fullName evidence="2">EF-hand domain-containing protein</fullName>
    </recommendedName>
</protein>
<dbReference type="Gene3D" id="1.10.238.10">
    <property type="entry name" value="EF-hand"/>
    <property type="match status" value="1"/>
</dbReference>
<dbReference type="PROSITE" id="PS00018">
    <property type="entry name" value="EF_HAND_1"/>
    <property type="match status" value="1"/>
</dbReference>
<dbReference type="AlphaFoldDB" id="A0A067CGQ5"/>
<dbReference type="RefSeq" id="XP_012203294.1">
    <property type="nucleotide sequence ID" value="XM_012347904.1"/>
</dbReference>
<accession>A0A067CGQ5</accession>
<dbReference type="OrthoDB" id="9970295at2759"/>
<name>A0A067CGQ5_SAPPC</name>
<dbReference type="InterPro" id="IPR018247">
    <property type="entry name" value="EF_Hand_1_Ca_BS"/>
</dbReference>
<gene>
    <name evidence="3" type="ORF">SPRG_08660</name>
</gene>
<proteinExistence type="predicted"/>
<evidence type="ECO:0000313" key="4">
    <source>
        <dbReference type="Proteomes" id="UP000030745"/>
    </source>
</evidence>
<dbReference type="GeneID" id="24130874"/>
<dbReference type="KEGG" id="spar:SPRG_08660"/>